<dbReference type="GO" id="GO:0051287">
    <property type="term" value="F:NAD binding"/>
    <property type="evidence" value="ECO:0007669"/>
    <property type="project" value="InterPro"/>
</dbReference>
<evidence type="ECO:0000313" key="4">
    <source>
        <dbReference type="EMBL" id="MBB2994443.1"/>
    </source>
</evidence>
<dbReference type="PANTHER" id="PTHR43333">
    <property type="entry name" value="2-HACID_DH_C DOMAIN-CONTAINING PROTEIN"/>
    <property type="match status" value="1"/>
</dbReference>
<comment type="caution">
    <text evidence="4">The sequence shown here is derived from an EMBL/GenBank/DDBJ whole genome shotgun (WGS) entry which is preliminary data.</text>
</comment>
<dbReference type="PROSITE" id="PS00671">
    <property type="entry name" value="D_2_HYDROXYACID_DH_3"/>
    <property type="match status" value="1"/>
</dbReference>
<dbReference type="EMBL" id="JACHVS010000001">
    <property type="protein sequence ID" value="MBB2994443.1"/>
    <property type="molecule type" value="Genomic_DNA"/>
</dbReference>
<protein>
    <submittedName>
        <fullName evidence="4">Phosphoglycerate dehydrogenase-like enzyme</fullName>
    </submittedName>
</protein>
<gene>
    <name evidence="4" type="ORF">E9229_000634</name>
</gene>
<accession>A0A839QFP2</accession>
<name>A0A839QFP2_9MICC</name>
<organism evidence="4 5">
    <name type="scientific">Paeniglutamicibacter cryotolerans</name>
    <dbReference type="NCBI Taxonomy" id="670079"/>
    <lineage>
        <taxon>Bacteria</taxon>
        <taxon>Bacillati</taxon>
        <taxon>Actinomycetota</taxon>
        <taxon>Actinomycetes</taxon>
        <taxon>Micrococcales</taxon>
        <taxon>Micrococcaceae</taxon>
        <taxon>Paeniglutamicibacter</taxon>
    </lineage>
</organism>
<keyword evidence="5" id="KW-1185">Reference proteome</keyword>
<evidence type="ECO:0000259" key="3">
    <source>
        <dbReference type="Pfam" id="PF02826"/>
    </source>
</evidence>
<dbReference type="SUPFAM" id="SSF51735">
    <property type="entry name" value="NAD(P)-binding Rossmann-fold domains"/>
    <property type="match status" value="1"/>
</dbReference>
<dbReference type="InterPro" id="IPR006140">
    <property type="entry name" value="D-isomer_DH_NAD-bd"/>
</dbReference>
<evidence type="ECO:0000313" key="5">
    <source>
        <dbReference type="Proteomes" id="UP000523000"/>
    </source>
</evidence>
<keyword evidence="2" id="KW-0520">NAD</keyword>
<evidence type="ECO:0000256" key="1">
    <source>
        <dbReference type="ARBA" id="ARBA00023002"/>
    </source>
</evidence>
<dbReference type="Pfam" id="PF02826">
    <property type="entry name" value="2-Hacid_dh_C"/>
    <property type="match status" value="1"/>
</dbReference>
<dbReference type="InterPro" id="IPR036291">
    <property type="entry name" value="NAD(P)-bd_dom_sf"/>
</dbReference>
<dbReference type="CDD" id="cd05300">
    <property type="entry name" value="2-Hacid_dh_1"/>
    <property type="match status" value="1"/>
</dbReference>
<dbReference type="AlphaFoldDB" id="A0A839QFP2"/>
<dbReference type="PANTHER" id="PTHR43333:SF1">
    <property type="entry name" value="D-ISOMER SPECIFIC 2-HYDROXYACID DEHYDROGENASE NAD-BINDING DOMAIN-CONTAINING PROTEIN"/>
    <property type="match status" value="1"/>
</dbReference>
<dbReference type="GO" id="GO:0016616">
    <property type="term" value="F:oxidoreductase activity, acting on the CH-OH group of donors, NAD or NADP as acceptor"/>
    <property type="evidence" value="ECO:0007669"/>
    <property type="project" value="UniProtKB-ARBA"/>
</dbReference>
<dbReference type="RefSeq" id="WP_221184352.1">
    <property type="nucleotide sequence ID" value="NZ_BAABGK010000025.1"/>
</dbReference>
<sequence length="338" mass="36406">MSPHVLMASYLEPELVQRLRAGVPRAEIHYAPELLPVPGFRSDHRGTPRELDAGQLGTWHSLLGRAEVMFDFDWWQPECWRKNSPNLKWVQGTSAGIGARAAALGFTDDAVALTTAAGVHARALAEFVVAGLLHFVRDVPGLQRGMADRDWKTGASATLRGRKALIVGAGSIGREVARTLDFFGVDCIGTTRTPRDLGRPFGACVEFGPAALGAADIVVLACPLTHETRGLLGAEQLAAMKPGSLLVNIARGEVVDQRALIAFLEAGHLSGAVLDVAHPEPLPAGNPLWSAPNVLLSPHTAANVWTENERLVELFVDNLNRYIDGQPLRNPYDSARGY</sequence>
<feature type="domain" description="D-isomer specific 2-hydroxyacid dehydrogenase NAD-binding" evidence="3">
    <location>
        <begin position="130"/>
        <end position="301"/>
    </location>
</feature>
<dbReference type="Gene3D" id="3.40.50.720">
    <property type="entry name" value="NAD(P)-binding Rossmann-like Domain"/>
    <property type="match status" value="2"/>
</dbReference>
<proteinExistence type="predicted"/>
<reference evidence="4 5" key="1">
    <citation type="submission" date="2020-08" db="EMBL/GenBank/DDBJ databases">
        <title>Sequencing the genomes of 1000 actinobacteria strains.</title>
        <authorList>
            <person name="Klenk H.-P."/>
        </authorList>
    </citation>
    <scope>NUCLEOTIDE SEQUENCE [LARGE SCALE GENOMIC DNA]</scope>
    <source>
        <strain evidence="4 5">DSM 22826</strain>
    </source>
</reference>
<keyword evidence="1" id="KW-0560">Oxidoreductase</keyword>
<dbReference type="InterPro" id="IPR029753">
    <property type="entry name" value="D-isomer_DH_CS"/>
</dbReference>
<evidence type="ECO:0000256" key="2">
    <source>
        <dbReference type="ARBA" id="ARBA00023027"/>
    </source>
</evidence>
<dbReference type="Proteomes" id="UP000523000">
    <property type="component" value="Unassembled WGS sequence"/>
</dbReference>